<keyword evidence="2" id="KW-1185">Reference proteome</keyword>
<reference evidence="1" key="1">
    <citation type="submission" date="2015-09" db="EMBL/GenBank/DDBJ databases">
        <authorList>
            <person name="Zhao X."/>
        </authorList>
    </citation>
    <scope>NUCLEOTIDE SEQUENCE [LARGE SCALE GENOMIC DNA]</scope>
</reference>
<name>A0A0K2FHK6_9CAUD</name>
<evidence type="ECO:0000313" key="2">
    <source>
        <dbReference type="Proteomes" id="UP000201646"/>
    </source>
</evidence>
<evidence type="ECO:0000313" key="1">
    <source>
        <dbReference type="EMBL" id="ALA45445.1"/>
    </source>
</evidence>
<dbReference type="GeneID" id="26798908"/>
<organism evidence="1 2">
    <name type="scientific">Achromobacter phage phiAxp-2</name>
    <dbReference type="NCBI Taxonomy" id="1664246"/>
    <lineage>
        <taxon>Viruses</taxon>
        <taxon>Duplodnaviria</taxon>
        <taxon>Heunggongvirae</taxon>
        <taxon>Uroviricota</taxon>
        <taxon>Caudoviricetes</taxon>
        <taxon>Casjensviridae</taxon>
        <taxon>Fengtaivirus</taxon>
        <taxon>Fengtaivirus Axp2</taxon>
    </lineage>
</organism>
<dbReference type="Proteomes" id="UP000201646">
    <property type="component" value="Segment"/>
</dbReference>
<protein>
    <submittedName>
        <fullName evidence="1">Tail protein</fullName>
    </submittedName>
</protein>
<proteinExistence type="predicted"/>
<sequence length="69" mass="7573">MLLANGHTNATKYPIGWLIDEAALVKERIAIQDANQAVWTKRAIAACLDRESAKLFQEFVEDAGNGEQG</sequence>
<dbReference type="EMBL" id="KT321316">
    <property type="protein sequence ID" value="ALA45445.1"/>
    <property type="molecule type" value="Genomic_DNA"/>
</dbReference>
<gene>
    <name evidence="1" type="ORF">ADP64_000025</name>
</gene>
<dbReference type="RefSeq" id="YP_009226443.1">
    <property type="nucleotide sequence ID" value="NC_029106.1"/>
</dbReference>
<dbReference type="KEGG" id="vg:26798908"/>
<accession>A0A0K2FHK6</accession>